<dbReference type="EMBL" id="JAWDGP010000883">
    <property type="protein sequence ID" value="KAK3796390.1"/>
    <property type="molecule type" value="Genomic_DNA"/>
</dbReference>
<evidence type="ECO:0000313" key="2">
    <source>
        <dbReference type="EMBL" id="KAK3796390.1"/>
    </source>
</evidence>
<proteinExistence type="predicted"/>
<feature type="region of interest" description="Disordered" evidence="1">
    <location>
        <begin position="131"/>
        <end position="191"/>
    </location>
</feature>
<gene>
    <name evidence="2" type="ORF">RRG08_026646</name>
</gene>
<keyword evidence="3" id="KW-1185">Reference proteome</keyword>
<organism evidence="2 3">
    <name type="scientific">Elysia crispata</name>
    <name type="common">lettuce slug</name>
    <dbReference type="NCBI Taxonomy" id="231223"/>
    <lineage>
        <taxon>Eukaryota</taxon>
        <taxon>Metazoa</taxon>
        <taxon>Spiralia</taxon>
        <taxon>Lophotrochozoa</taxon>
        <taxon>Mollusca</taxon>
        <taxon>Gastropoda</taxon>
        <taxon>Heterobranchia</taxon>
        <taxon>Euthyneura</taxon>
        <taxon>Panpulmonata</taxon>
        <taxon>Sacoglossa</taxon>
        <taxon>Placobranchoidea</taxon>
        <taxon>Plakobranchidae</taxon>
        <taxon>Elysia</taxon>
    </lineage>
</organism>
<protein>
    <submittedName>
        <fullName evidence="2">Uncharacterized protein</fullName>
    </submittedName>
</protein>
<accession>A0AAE1AZ97</accession>
<evidence type="ECO:0000256" key="1">
    <source>
        <dbReference type="SAM" id="MobiDB-lite"/>
    </source>
</evidence>
<dbReference type="Proteomes" id="UP001283361">
    <property type="component" value="Unassembled WGS sequence"/>
</dbReference>
<dbReference type="AlphaFoldDB" id="A0AAE1AZ97"/>
<evidence type="ECO:0000313" key="3">
    <source>
        <dbReference type="Proteomes" id="UP001283361"/>
    </source>
</evidence>
<comment type="caution">
    <text evidence="2">The sequence shown here is derived from an EMBL/GenBank/DDBJ whole genome shotgun (WGS) entry which is preliminary data.</text>
</comment>
<feature type="compositionally biased region" description="Polar residues" evidence="1">
    <location>
        <begin position="131"/>
        <end position="145"/>
    </location>
</feature>
<name>A0AAE1AZ97_9GAST</name>
<reference evidence="2" key="1">
    <citation type="journal article" date="2023" name="G3 (Bethesda)">
        <title>A reference genome for the long-term kleptoplast-retaining sea slug Elysia crispata morphotype clarki.</title>
        <authorList>
            <person name="Eastman K.E."/>
            <person name="Pendleton A.L."/>
            <person name="Shaikh M.A."/>
            <person name="Suttiyut T."/>
            <person name="Ogas R."/>
            <person name="Tomko P."/>
            <person name="Gavelis G."/>
            <person name="Widhalm J.R."/>
            <person name="Wisecaver J.H."/>
        </authorList>
    </citation>
    <scope>NUCLEOTIDE SEQUENCE</scope>
    <source>
        <strain evidence="2">ECLA1</strain>
    </source>
</reference>
<feature type="compositionally biased region" description="Polar residues" evidence="1">
    <location>
        <begin position="165"/>
        <end position="177"/>
    </location>
</feature>
<sequence length="191" mass="21474">MDENIFAQTNNSVVILNCSDLNVQRCCRGLEKCFKSGGGGYKLAHSSRITFSPLVSLSPRQPRHSAGRHCYLLQSHGRTNLGDGKCLALHVSFSIIITSPSWSLILAAKQPDFISARSWIREELFLRSLDSGSGQKETPEVNSDSRLQKGYRLEDVNFKQLPRPSRQTRPNWKTLTSCHDHPGRRVPTGRR</sequence>